<dbReference type="EMBL" id="LM676427">
    <property type="protein sequence ID" value="CEP27072.1"/>
    <property type="molecule type" value="Genomic_DNA"/>
</dbReference>
<evidence type="ECO:0000256" key="2">
    <source>
        <dbReference type="ARBA" id="ARBA00023186"/>
    </source>
</evidence>
<evidence type="ECO:0000313" key="5">
    <source>
        <dbReference type="EMBL" id="CEP27072.1"/>
    </source>
</evidence>
<comment type="function">
    <text evidence="3">Together with the chaperonin GroEL, plays an essential role in assisting protein folding. The GroEL-GroES system forms a nano-cage that allows encapsulation of the non-native substrate proteins and provides a physical environment optimized to promote and accelerate protein folding. GroES binds to the apical surface of the GroEL ring, thereby capping the opening of the GroEL channel.</text>
</comment>
<evidence type="ECO:0000256" key="3">
    <source>
        <dbReference type="RuleBase" id="RU000535"/>
    </source>
</evidence>
<dbReference type="PANTHER" id="PTHR10772">
    <property type="entry name" value="10 KDA HEAT SHOCK PROTEIN"/>
    <property type="match status" value="1"/>
</dbReference>
<dbReference type="InterPro" id="IPR020818">
    <property type="entry name" value="Chaperonin_GroES"/>
</dbReference>
<dbReference type="PATRIC" id="fig|66712.6.peg.772"/>
<dbReference type="PRINTS" id="PR00297">
    <property type="entry name" value="CHAPERONIN10"/>
</dbReference>
<name>A0A068VNY8_PROFF</name>
<dbReference type="InterPro" id="IPR011032">
    <property type="entry name" value="GroES-like_sf"/>
</dbReference>
<dbReference type="GO" id="GO:0046872">
    <property type="term" value="F:metal ion binding"/>
    <property type="evidence" value="ECO:0007669"/>
    <property type="project" value="TreeGrafter"/>
</dbReference>
<dbReference type="GO" id="GO:0005524">
    <property type="term" value="F:ATP binding"/>
    <property type="evidence" value="ECO:0007669"/>
    <property type="project" value="InterPro"/>
</dbReference>
<dbReference type="KEGG" id="pfre:RM25_0746"/>
<feature type="region of interest" description="Disordered" evidence="4">
    <location>
        <begin position="1"/>
        <end position="50"/>
    </location>
</feature>
<dbReference type="SMART" id="SM00883">
    <property type="entry name" value="Cpn10"/>
    <property type="match status" value="1"/>
</dbReference>
<protein>
    <recommendedName>
        <fullName evidence="3">10 kDa chaperonin</fullName>
    </recommendedName>
</protein>
<evidence type="ECO:0000256" key="4">
    <source>
        <dbReference type="SAM" id="MobiDB-lite"/>
    </source>
</evidence>
<evidence type="ECO:0000256" key="1">
    <source>
        <dbReference type="ARBA" id="ARBA00006975"/>
    </source>
</evidence>
<dbReference type="GO" id="GO:0051082">
    <property type="term" value="F:unfolded protein binding"/>
    <property type="evidence" value="ECO:0007669"/>
    <property type="project" value="TreeGrafter"/>
</dbReference>
<comment type="subunit">
    <text evidence="3">Heptamer of 7 subunits arranged in a ring.</text>
</comment>
<organism evidence="5">
    <name type="scientific">Propionibacterium freudenreichii subsp. freudenreichii</name>
    <dbReference type="NCBI Taxonomy" id="66712"/>
    <lineage>
        <taxon>Bacteria</taxon>
        <taxon>Bacillati</taxon>
        <taxon>Actinomycetota</taxon>
        <taxon>Actinomycetes</taxon>
        <taxon>Propionibacteriales</taxon>
        <taxon>Propionibacteriaceae</taxon>
        <taxon>Propionibacterium</taxon>
    </lineage>
</organism>
<dbReference type="GO" id="GO:0051087">
    <property type="term" value="F:protein-folding chaperone binding"/>
    <property type="evidence" value="ECO:0007669"/>
    <property type="project" value="TreeGrafter"/>
</dbReference>
<dbReference type="SUPFAM" id="SSF50129">
    <property type="entry name" value="GroES-like"/>
    <property type="match status" value="1"/>
</dbReference>
<keyword evidence="5" id="KW-0346">Stress response</keyword>
<accession>A0A068VNY8</accession>
<gene>
    <name evidence="5" type="primary">groS2 (groES2) (hsp10)</name>
    <name evidence="5" type="ORF">PFCIRM138_11735</name>
</gene>
<sequence length="149" mass="16124">MSDDQIPVTPATAGANPVPVAQDAQDTSSTLQAAAPADVPDAGHLEEPPIRMLHERVLVSMESEKGEHRSEGGILIPSTVQMAHRLAWARVMAVGPSVRAVKVGDRVLFDPAERSEVEVRNKVYVLLRERDLHAVADEQLSDAETGLYL</sequence>
<dbReference type="Gene3D" id="2.30.33.40">
    <property type="entry name" value="GroES chaperonin"/>
    <property type="match status" value="1"/>
</dbReference>
<dbReference type="AlphaFoldDB" id="A0A068VNY8"/>
<dbReference type="CDD" id="cd00320">
    <property type="entry name" value="cpn10"/>
    <property type="match status" value="1"/>
</dbReference>
<dbReference type="GO" id="GO:0044183">
    <property type="term" value="F:protein folding chaperone"/>
    <property type="evidence" value="ECO:0007669"/>
    <property type="project" value="InterPro"/>
</dbReference>
<dbReference type="PANTHER" id="PTHR10772:SF58">
    <property type="entry name" value="CO-CHAPERONIN GROES"/>
    <property type="match status" value="1"/>
</dbReference>
<dbReference type="InterPro" id="IPR037124">
    <property type="entry name" value="Chaperonin_GroES_sf"/>
</dbReference>
<feature type="compositionally biased region" description="Basic and acidic residues" evidence="4">
    <location>
        <begin position="41"/>
        <end position="50"/>
    </location>
</feature>
<proteinExistence type="inferred from homology"/>
<comment type="similarity">
    <text evidence="1 3">Belongs to the GroES chaperonin family.</text>
</comment>
<reference evidence="5" key="1">
    <citation type="submission" date="2014-08" db="EMBL/GenBank/DDBJ databases">
        <authorList>
            <person name="Falentin Helene"/>
        </authorList>
    </citation>
    <scope>NUCLEOTIDE SEQUENCE</scope>
</reference>
<keyword evidence="2 3" id="KW-0143">Chaperone</keyword>
<dbReference type="Pfam" id="PF00166">
    <property type="entry name" value="Cpn10"/>
    <property type="match status" value="1"/>
</dbReference>